<evidence type="ECO:0008006" key="3">
    <source>
        <dbReference type="Google" id="ProtNLM"/>
    </source>
</evidence>
<dbReference type="OrthoDB" id="1092930at2"/>
<organism evidence="1 2">
    <name type="scientific">Niastella populi</name>
    <dbReference type="NCBI Taxonomy" id="550983"/>
    <lineage>
        <taxon>Bacteria</taxon>
        <taxon>Pseudomonadati</taxon>
        <taxon>Bacteroidota</taxon>
        <taxon>Chitinophagia</taxon>
        <taxon>Chitinophagales</taxon>
        <taxon>Chitinophagaceae</taxon>
        <taxon>Niastella</taxon>
    </lineage>
</organism>
<dbReference type="InterPro" id="IPR025366">
    <property type="entry name" value="DUF4270"/>
</dbReference>
<gene>
    <name evidence="1" type="ORF">A4R26_21375</name>
</gene>
<proteinExistence type="predicted"/>
<protein>
    <recommendedName>
        <fullName evidence="3">DUF4270 domain-containing protein</fullName>
    </recommendedName>
</protein>
<evidence type="ECO:0000313" key="1">
    <source>
        <dbReference type="EMBL" id="OQP59370.1"/>
    </source>
</evidence>
<name>A0A1V9FM02_9BACT</name>
<dbReference type="Proteomes" id="UP000192276">
    <property type="component" value="Unassembled WGS sequence"/>
</dbReference>
<keyword evidence="2" id="KW-1185">Reference proteome</keyword>
<dbReference type="PROSITE" id="PS51257">
    <property type="entry name" value="PROKAR_LIPOPROTEIN"/>
    <property type="match status" value="1"/>
</dbReference>
<dbReference type="Pfam" id="PF14092">
    <property type="entry name" value="DUF4270"/>
    <property type="match status" value="1"/>
</dbReference>
<reference evidence="2" key="1">
    <citation type="submission" date="2016-04" db="EMBL/GenBank/DDBJ databases">
        <authorList>
            <person name="Chen L."/>
            <person name="Zhuang W."/>
            <person name="Wang G."/>
        </authorList>
    </citation>
    <scope>NUCLEOTIDE SEQUENCE [LARGE SCALE GENOMIC DNA]</scope>
    <source>
        <strain evidence="2">208</strain>
    </source>
</reference>
<dbReference type="EMBL" id="LWBP01000178">
    <property type="protein sequence ID" value="OQP59370.1"/>
    <property type="molecule type" value="Genomic_DNA"/>
</dbReference>
<sequence>MHIHKRATFVLTYCFIFTGLLSSCYKKDIQVGSELAESHTRLITVDTVGVVLSSYVLDSFVTANNNIALIGNYHDSYLGKTSASTFFQPGLPTLSEDASTLLPKSAQFDSIVLYMKPNGYYYGDTTVPFSISVYELAAQPSADAERLQIWNKSNVPVAGGPIASFSRALRPNVNDSVVIVLPWAKGKDFFDKIQSKDNRFSTQELFLDYFKGLAIKPTTSASGAVYAFNLADSSMKIRLHYHLSLPLKEDKVIEFLPTRTNYQFNRIVTDRSGTPLQPASSQQQEFFATDANPYAFMQTGTGVYLKAKFPSLREVLKINEVVRLIDARLVLKPVKGTYDRYGQRLPGPVTMRVTDLGNAPGSALLDTTGQEVQQRFATIDDLYGINTTYTFNITSYINALLNTPGTNENGIFFLQEDPQDATQINRAVIGSLQNENYQSKLILNILTIE</sequence>
<comment type="caution">
    <text evidence="1">The sequence shown here is derived from an EMBL/GenBank/DDBJ whole genome shotgun (WGS) entry which is preliminary data.</text>
</comment>
<dbReference type="RefSeq" id="WP_081164621.1">
    <property type="nucleotide sequence ID" value="NZ_LWBP01000178.1"/>
</dbReference>
<accession>A0A1V9FM02</accession>
<evidence type="ECO:0000313" key="2">
    <source>
        <dbReference type="Proteomes" id="UP000192276"/>
    </source>
</evidence>
<dbReference type="STRING" id="550983.A4R26_21375"/>
<dbReference type="AlphaFoldDB" id="A0A1V9FM02"/>